<keyword evidence="1" id="KW-0472">Membrane</keyword>
<dbReference type="Proteomes" id="UP000617544">
    <property type="component" value="Unassembled WGS sequence"/>
</dbReference>
<evidence type="ECO:0000256" key="1">
    <source>
        <dbReference type="SAM" id="Phobius"/>
    </source>
</evidence>
<dbReference type="GeneID" id="1443665"/>
<keyword evidence="1" id="KW-0812">Transmembrane</keyword>
<name>A0A832T8M4_PYRHR</name>
<dbReference type="RefSeq" id="WP_010885428.1">
    <property type="nucleotide sequence ID" value="NZ_DUJN01000002.1"/>
</dbReference>
<keyword evidence="1" id="KW-1133">Transmembrane helix</keyword>
<reference evidence="2" key="1">
    <citation type="journal article" date="2020" name="bioRxiv">
        <title>A rank-normalized archaeal taxonomy based on genome phylogeny resolves widespread incomplete and uneven classifications.</title>
        <authorList>
            <person name="Rinke C."/>
            <person name="Chuvochina M."/>
            <person name="Mussig A.J."/>
            <person name="Chaumeil P.-A."/>
            <person name="Waite D.W."/>
            <person name="Whitman W.B."/>
            <person name="Parks D.H."/>
            <person name="Hugenholtz P."/>
        </authorList>
    </citation>
    <scope>NUCLEOTIDE SEQUENCE</scope>
    <source>
        <strain evidence="2">UBA8834</strain>
    </source>
</reference>
<gene>
    <name evidence="2" type="ORF">HA331_01020</name>
</gene>
<protein>
    <submittedName>
        <fullName evidence="2">Uncharacterized protein</fullName>
    </submittedName>
</protein>
<dbReference type="EMBL" id="DUJN01000002">
    <property type="protein sequence ID" value="HII60343.1"/>
    <property type="molecule type" value="Genomic_DNA"/>
</dbReference>
<proteinExistence type="predicted"/>
<sequence length="142" mass="15806">MSKRGQTSIEELFILIIILAGAMVVIPGYLDNDAKASVVVHVKDVTREGCDYLNLGVIINESKYAPLNGIINSSVRCFLKRISFEENKSEINVTIYVESNANVSEALKEFIINSLREREGFSYSNGVLSYRGIKVKVEVLES</sequence>
<dbReference type="AlphaFoldDB" id="A0A832T8M4"/>
<organism evidence="2 3">
    <name type="scientific">Pyrococcus horikoshii</name>
    <dbReference type="NCBI Taxonomy" id="53953"/>
    <lineage>
        <taxon>Archaea</taxon>
        <taxon>Methanobacteriati</taxon>
        <taxon>Methanobacteriota</taxon>
        <taxon>Thermococci</taxon>
        <taxon>Thermococcales</taxon>
        <taxon>Thermococcaceae</taxon>
        <taxon>Pyrococcus</taxon>
    </lineage>
</organism>
<evidence type="ECO:0000313" key="3">
    <source>
        <dbReference type="Proteomes" id="UP000617544"/>
    </source>
</evidence>
<comment type="caution">
    <text evidence="2">The sequence shown here is derived from an EMBL/GenBank/DDBJ whole genome shotgun (WGS) entry which is preliminary data.</text>
</comment>
<evidence type="ECO:0000313" key="2">
    <source>
        <dbReference type="EMBL" id="HII60343.1"/>
    </source>
</evidence>
<accession>A0A832T8M4</accession>
<feature type="transmembrane region" description="Helical" evidence="1">
    <location>
        <begin position="12"/>
        <end position="30"/>
    </location>
</feature>